<keyword evidence="2" id="KW-1185">Reference proteome</keyword>
<accession>A0A840WIX4</accession>
<dbReference type="Proteomes" id="UP000579647">
    <property type="component" value="Unassembled WGS sequence"/>
</dbReference>
<reference evidence="1 2" key="1">
    <citation type="submission" date="2020-08" db="EMBL/GenBank/DDBJ databases">
        <title>Sequencing the genomes of 1000 actinobacteria strains.</title>
        <authorList>
            <person name="Klenk H.-P."/>
        </authorList>
    </citation>
    <scope>NUCLEOTIDE SEQUENCE [LARGE SCALE GENOMIC DNA]</scope>
    <source>
        <strain evidence="1 2">DSM 44598</strain>
    </source>
</reference>
<dbReference type="EMBL" id="JACHDO010000001">
    <property type="protein sequence ID" value="MBB5491486.1"/>
    <property type="molecule type" value="Genomic_DNA"/>
</dbReference>
<proteinExistence type="predicted"/>
<comment type="caution">
    <text evidence="1">The sequence shown here is derived from an EMBL/GenBank/DDBJ whole genome shotgun (WGS) entry which is preliminary data.</text>
</comment>
<dbReference type="RefSeq" id="WP_184365168.1">
    <property type="nucleotide sequence ID" value="NZ_BAAAKM010000157.1"/>
</dbReference>
<evidence type="ECO:0000313" key="2">
    <source>
        <dbReference type="Proteomes" id="UP000579647"/>
    </source>
</evidence>
<name>A0A840WIX4_9ACTN</name>
<gene>
    <name evidence="1" type="ORF">HNR07_002623</name>
</gene>
<sequence length="279" mass="29691">MITAHFTPRTNPLRATARAPRLRISEFTLVAPAFHAPAPDLGASDPQSRILALAWQSLEPLSVVELADQAGFPVALTMVAITHLIDDRRLVPCSPVAASGGAGALEQILQALQGHPPQAVTAKLLVTAPMSGEPELRALLGHVGAIHPSTSQGAEVLYALQRSTDTLNLAMTGVCGLPPLISLWPDLTRNAEALVLLVRDTDLDQGRDIAAWLGEQTGVPVVVAVHLASENELDAPQVREALSVPERVPVVMIDAHDPYSVTSVLRDVCHHLTRLEGWG</sequence>
<protein>
    <submittedName>
        <fullName evidence="1">Uncharacterized protein</fullName>
    </submittedName>
</protein>
<dbReference type="AlphaFoldDB" id="A0A840WIX4"/>
<evidence type="ECO:0000313" key="1">
    <source>
        <dbReference type="EMBL" id="MBB5491486.1"/>
    </source>
</evidence>
<organism evidence="1 2">
    <name type="scientific">Nocardiopsis metallicus</name>
    <dbReference type="NCBI Taxonomy" id="179819"/>
    <lineage>
        <taxon>Bacteria</taxon>
        <taxon>Bacillati</taxon>
        <taxon>Actinomycetota</taxon>
        <taxon>Actinomycetes</taxon>
        <taxon>Streptosporangiales</taxon>
        <taxon>Nocardiopsidaceae</taxon>
        <taxon>Nocardiopsis</taxon>
    </lineage>
</organism>